<proteinExistence type="predicted"/>
<name>A0A506UM74_9PROT</name>
<dbReference type="PROSITE" id="PS51087">
    <property type="entry name" value="APAG"/>
    <property type="match status" value="1"/>
</dbReference>
<dbReference type="Pfam" id="PF04379">
    <property type="entry name" value="DUF525"/>
    <property type="match status" value="1"/>
</dbReference>
<dbReference type="RefSeq" id="WP_141451621.1">
    <property type="nucleotide sequence ID" value="NZ_CP038143.1"/>
</dbReference>
<keyword evidence="3" id="KW-1185">Reference proteome</keyword>
<dbReference type="Gene3D" id="2.60.40.1470">
    <property type="entry name" value="ApaG domain"/>
    <property type="match status" value="1"/>
</dbReference>
<reference evidence="2 3" key="1">
    <citation type="submission" date="2019-03" db="EMBL/GenBank/DDBJ databases">
        <title>The complete genome sequence of Neokomagataea sp. Jb2 NBRC113641.</title>
        <authorList>
            <person name="Chua K.-O."/>
            <person name="Chan K.-G."/>
            <person name="See-Too W.-S."/>
        </authorList>
    </citation>
    <scope>NUCLEOTIDE SEQUENCE [LARGE SCALE GENOMIC DNA]</scope>
    <source>
        <strain evidence="2 3">Jb2</strain>
    </source>
</reference>
<dbReference type="NCBIfam" id="NF003967">
    <property type="entry name" value="PRK05461.1"/>
    <property type="match status" value="1"/>
</dbReference>
<accession>A0A506UM74</accession>
<dbReference type="PANTHER" id="PTHR14289:SF16">
    <property type="entry name" value="POLYMERASE DELTA-INTERACTING PROTEIN 2"/>
    <property type="match status" value="1"/>
</dbReference>
<dbReference type="Proteomes" id="UP000315037">
    <property type="component" value="Unassembled WGS sequence"/>
</dbReference>
<dbReference type="EMBL" id="SORZ01000002">
    <property type="protein sequence ID" value="TPW34332.1"/>
    <property type="molecule type" value="Genomic_DNA"/>
</dbReference>
<evidence type="ECO:0000313" key="3">
    <source>
        <dbReference type="Proteomes" id="UP000315037"/>
    </source>
</evidence>
<gene>
    <name evidence="2" type="primary">apaG</name>
    <name evidence="2" type="ORF">E3202_07520</name>
</gene>
<dbReference type="InterPro" id="IPR036767">
    <property type="entry name" value="ApaG_sf"/>
</dbReference>
<dbReference type="AlphaFoldDB" id="A0A506UM74"/>
<dbReference type="OrthoDB" id="9795226at2"/>
<dbReference type="PANTHER" id="PTHR14289">
    <property type="entry name" value="F-BOX ONLY PROTEIN 3"/>
    <property type="match status" value="1"/>
</dbReference>
<dbReference type="SUPFAM" id="SSF110069">
    <property type="entry name" value="ApaG-like"/>
    <property type="match status" value="1"/>
</dbReference>
<dbReference type="InterPro" id="IPR007474">
    <property type="entry name" value="ApaG_domain"/>
</dbReference>
<dbReference type="GO" id="GO:0070987">
    <property type="term" value="P:error-free translesion synthesis"/>
    <property type="evidence" value="ECO:0007669"/>
    <property type="project" value="TreeGrafter"/>
</dbReference>
<comment type="caution">
    <text evidence="2">The sequence shown here is derived from an EMBL/GenBank/DDBJ whole genome shotgun (WGS) entry which is preliminary data.</text>
</comment>
<evidence type="ECO:0000313" key="2">
    <source>
        <dbReference type="EMBL" id="TPW34332.1"/>
    </source>
</evidence>
<protein>
    <submittedName>
        <fullName evidence="2">Co2+/Mg2+ efflux protein ApaG</fullName>
    </submittedName>
</protein>
<feature type="domain" description="ApaG" evidence="1">
    <location>
        <begin position="30"/>
        <end position="155"/>
    </location>
</feature>
<sequence length="158" mass="17928">MSEKSFPSLFEFEDLDTTDIDLPELSFCFVETTGDIRVSVRTFWLEDQSSLEERRHQWLYHVTIENDGDESVQILGRDWTIVDGQGGVRHVYGEGVVDEQPVIRPRDSFEYTSGTELPTPTGIMHGQFHMLLPGSGECFKVDIPVFSLDSPHHGGMVH</sequence>
<organism evidence="2 3">
    <name type="scientific">Oecophyllibacter saccharovorans</name>
    <dbReference type="NCBI Taxonomy" id="2558360"/>
    <lineage>
        <taxon>Bacteria</taxon>
        <taxon>Pseudomonadati</taxon>
        <taxon>Pseudomonadota</taxon>
        <taxon>Alphaproteobacteria</taxon>
        <taxon>Acetobacterales</taxon>
        <taxon>Acetobacteraceae</taxon>
        <taxon>Oecophyllibacter</taxon>
    </lineage>
</organism>
<evidence type="ECO:0000259" key="1">
    <source>
        <dbReference type="PROSITE" id="PS51087"/>
    </source>
</evidence>